<evidence type="ECO:0000313" key="2">
    <source>
        <dbReference type="Proteomes" id="UP000593910"/>
    </source>
</evidence>
<name>A0A7M1B030_9BACT</name>
<reference evidence="1 2" key="1">
    <citation type="submission" date="2019-06" db="EMBL/GenBank/DDBJ databases">
        <title>Sulfurimonas gotlandica sp. nov., a chemoautotrophic and psychrotolerant epsilonproteobacterium isolated from a pelagic redoxcline, and an emended description of the genus Sulfurimonas.</title>
        <authorList>
            <person name="Wang S."/>
            <person name="Jiang L."/>
            <person name="Shao Z."/>
        </authorList>
    </citation>
    <scope>NUCLEOTIDE SEQUENCE [LARGE SCALE GENOMIC DNA]</scope>
    <source>
        <strain evidence="1 2">B2</strain>
    </source>
</reference>
<dbReference type="RefSeq" id="WP_193113469.1">
    <property type="nucleotide sequence ID" value="NZ_CP041165.1"/>
</dbReference>
<protein>
    <recommendedName>
        <fullName evidence="3">DUF4263 domain-containing protein</fullName>
    </recommendedName>
</protein>
<dbReference type="KEGG" id="smax:FJR03_10540"/>
<gene>
    <name evidence="1" type="ORF">FJR03_10540</name>
</gene>
<dbReference type="AlphaFoldDB" id="A0A7M1B030"/>
<dbReference type="EMBL" id="CP041165">
    <property type="protein sequence ID" value="QOP42148.1"/>
    <property type="molecule type" value="Genomic_DNA"/>
</dbReference>
<organism evidence="1 2">
    <name type="scientific">Sulfurimonas marina</name>
    <dbReference type="NCBI Taxonomy" id="2590551"/>
    <lineage>
        <taxon>Bacteria</taxon>
        <taxon>Pseudomonadati</taxon>
        <taxon>Campylobacterota</taxon>
        <taxon>Epsilonproteobacteria</taxon>
        <taxon>Campylobacterales</taxon>
        <taxon>Sulfurimonadaceae</taxon>
        <taxon>Sulfurimonas</taxon>
    </lineage>
</organism>
<sequence>MSLSKLAQELKDLMEENRHNEVEAREYLQYAKDLFAHETPNEFYDFVTEYPTTNGDIDLIVPCSLEDDAGNVRRVVYIWEVKSPQTVVYIFDNKNRVKPSKELTKAENQLLHYCEECKQNQQFRTEFSIIDPEDVKLGGILIGQKETLVKDSRYSSLEQKSLFNKANGYRQKHFYRASAIKFLTWDKVLNQINSTTIEAIDVEPISPISLSDTEEQ</sequence>
<accession>A0A7M1B030</accession>
<proteinExistence type="predicted"/>
<dbReference type="Proteomes" id="UP000593910">
    <property type="component" value="Chromosome"/>
</dbReference>
<evidence type="ECO:0008006" key="3">
    <source>
        <dbReference type="Google" id="ProtNLM"/>
    </source>
</evidence>
<evidence type="ECO:0000313" key="1">
    <source>
        <dbReference type="EMBL" id="QOP42148.1"/>
    </source>
</evidence>
<keyword evidence="2" id="KW-1185">Reference proteome</keyword>